<keyword evidence="2" id="KW-0808">Transferase</keyword>
<dbReference type="GO" id="GO:0016740">
    <property type="term" value="F:transferase activity"/>
    <property type="evidence" value="ECO:0007669"/>
    <property type="project" value="UniProtKB-KW"/>
</dbReference>
<dbReference type="SUPFAM" id="SSF89550">
    <property type="entry name" value="PHP domain-like"/>
    <property type="match status" value="1"/>
</dbReference>
<proteinExistence type="predicted"/>
<name>F8C855_MYXFH</name>
<protein>
    <submittedName>
        <fullName evidence="2">Phosphotransferase domain-containing protein</fullName>
    </submittedName>
</protein>
<feature type="domain" description="Polymerase/histidinol phosphatase N-terminal" evidence="1">
    <location>
        <begin position="50"/>
        <end position="111"/>
    </location>
</feature>
<dbReference type="NCBIfam" id="NF038032">
    <property type="entry name" value="CehA_McbA_metalo"/>
    <property type="match status" value="1"/>
</dbReference>
<dbReference type="PANTHER" id="PTHR42924:SF3">
    <property type="entry name" value="POLYMERASE_HISTIDINOL PHOSPHATASE N-TERMINAL DOMAIN-CONTAINING PROTEIN"/>
    <property type="match status" value="1"/>
</dbReference>
<accession>F8C855</accession>
<dbReference type="EMBL" id="CP002830">
    <property type="protein sequence ID" value="AEI68182.1"/>
    <property type="molecule type" value="Genomic_DNA"/>
</dbReference>
<dbReference type="Proteomes" id="UP000000488">
    <property type="component" value="Chromosome"/>
</dbReference>
<dbReference type="InterPro" id="IPR003141">
    <property type="entry name" value="Pol/His_phosphatase_N"/>
</dbReference>
<dbReference type="KEGG" id="mfu:LILAB_31505"/>
<evidence type="ECO:0000259" key="1">
    <source>
        <dbReference type="SMART" id="SM00481"/>
    </source>
</evidence>
<dbReference type="InterPro" id="IPR016195">
    <property type="entry name" value="Pol/histidinol_Pase-like"/>
</dbReference>
<dbReference type="AlphaFoldDB" id="F8C855"/>
<dbReference type="STRING" id="483219.LILAB_31505"/>
<gene>
    <name evidence="2" type="ordered locus">LILAB_31505</name>
</gene>
<evidence type="ECO:0000313" key="3">
    <source>
        <dbReference type="Proteomes" id="UP000000488"/>
    </source>
</evidence>
<dbReference type="SMART" id="SM00481">
    <property type="entry name" value="POLIIIAc"/>
    <property type="match status" value="1"/>
</dbReference>
<organism evidence="2 3">
    <name type="scientific">Myxococcus fulvus (strain ATCC BAA-855 / HW-1)</name>
    <dbReference type="NCBI Taxonomy" id="483219"/>
    <lineage>
        <taxon>Bacteria</taxon>
        <taxon>Pseudomonadati</taxon>
        <taxon>Myxococcota</taxon>
        <taxon>Myxococcia</taxon>
        <taxon>Myxococcales</taxon>
        <taxon>Cystobacterineae</taxon>
        <taxon>Myxococcaceae</taxon>
        <taxon>Myxococcus</taxon>
    </lineage>
</organism>
<sequence>MKTAAGKGGRAALGLAVLVLGVAGFFALSASFATYPVVLPKEDAPRWVRGAFHVHTTRSDGRGTPEAVAAAARAAGLDFVVLTDHNDFAPREPAFVHGVLLVHGVEISTSHGHLVAFGMARPLEGMRAWMPPGDAVRAVEAAGGTAVLAHPVQKRNPWKDDASAKEAPGFELYSADTFFRHAVRNPFSRLLPAVGASLTNAVHGVMLLVAPEPEPMARFLELSRERPRLAFCAHDAHGLPPYGAVFASLAMYLPSETLPFPLPEDAKDAAGRVSRALGSGQALCAFRALGEPGGFVLEGMDAVRREAREGDRLTVRLPGLPEADSARVRVWGSGRLGADGRSVELTEPGVVQVEVWVRAPGRFFGTEWRPWLVPGPVRVLPRGPGI</sequence>
<dbReference type="eggNOG" id="COG0613">
    <property type="taxonomic scope" value="Bacteria"/>
</dbReference>
<reference evidence="2 3" key="1">
    <citation type="journal article" date="2011" name="J. Bacteriol.">
        <title>Genome sequence of the halotolerant marine bacterium Myxococcus fulvus HW-1.</title>
        <authorList>
            <person name="Li Z.F."/>
            <person name="Li X."/>
            <person name="Liu H."/>
            <person name="Liu X."/>
            <person name="Han K."/>
            <person name="Wu Z.H."/>
            <person name="Hu W."/>
            <person name="Li F.F."/>
            <person name="Li Y.Z."/>
        </authorList>
    </citation>
    <scope>NUCLEOTIDE SEQUENCE [LARGE SCALE GENOMIC DNA]</scope>
    <source>
        <strain evidence="3">ATCC BAA-855 / HW-1</strain>
    </source>
</reference>
<dbReference type="PANTHER" id="PTHR42924">
    <property type="entry name" value="EXONUCLEASE"/>
    <property type="match status" value="1"/>
</dbReference>
<dbReference type="InterPro" id="IPR052018">
    <property type="entry name" value="PHP_domain"/>
</dbReference>
<dbReference type="GO" id="GO:0035312">
    <property type="term" value="F:5'-3' DNA exonuclease activity"/>
    <property type="evidence" value="ECO:0007669"/>
    <property type="project" value="TreeGrafter"/>
</dbReference>
<dbReference type="Gene3D" id="3.20.20.140">
    <property type="entry name" value="Metal-dependent hydrolases"/>
    <property type="match status" value="1"/>
</dbReference>
<dbReference type="GO" id="GO:0004534">
    <property type="term" value="F:5'-3' RNA exonuclease activity"/>
    <property type="evidence" value="ECO:0007669"/>
    <property type="project" value="TreeGrafter"/>
</dbReference>
<dbReference type="HOGENOM" id="CLU_796762_0_0_7"/>
<evidence type="ECO:0000313" key="2">
    <source>
        <dbReference type="EMBL" id="AEI68182.1"/>
    </source>
</evidence>